<keyword evidence="1" id="KW-0233">DNA recombination</keyword>
<sequence length="929" mass="109453">MDKIKSILENNNNDYEISRLLYSFIDTKAKDSNFTIKNNKHYNSAIKYLIKYFEYITIENFSMDIYLSIIEKISKNKSRDIKAILNKILPILLEYIVDNTNNKLSPNINELFEYKDTLKNYCNNFLIGTPSIRKSIALEIYSSKGDKEIRRLLDGFICKEFTAPTNLNFDTVKGVEEYLYTLKGLVNLIGSYKITDITWRNYCNLIQKVYFSVTFCNIKSSNRGKFKSLLPELFKYIINNTKFNDLKNIQELNKFQDYLYVQERTKPSSNSNYDQFIFQEVYTNFPISSSPSQLHLFEYSYKSKGNIVNSSTLVNLNTDNIFIKKILIEFINTFDKTQKSTATRIENRLFIYYFDESLGSLSKNMNCIENLTFETFKKQFQFYDNKDSQFSFSNVKMIDVLKKFYIFLLSYIETNKYNHKIFINTAINVKVLSSSNFNTMFKEGFKFIIHSPFEIPPSEDKLCIVENKSSNARATKLNSIRLDFSKIYDLNFRNDLKIFLWNKNYNYIGSMYSDFYIIKDFLNLKYEYDIQNSNITPIVRTNETFSEDFMLTYMCSIVSNYNKSKTISNTFSPVKSFVNYYKDKYKFNTLLNDYLICKQTKPSGSDGGMSIDDFNKIAEEFKKDKNTTKNGELLFIILYLCTKTKLRIGDILSLRRNCIVYIDKRNYYGTIEHYTKTEEEKVETQIPLECIESIQRAINLTEDYAKNAINKEHSKYIFITPSTYQINLDKYTIHSLSSYFYRKFYEVLNSLNLEKKYRIYDIRHMRKNEIIKAASKADKDIHEILDMIGGTIQTNLNNYINSKDIEFYVEVFTGTVISNVNVNGEVTLNPNTSLSTNVLGSCKQSACNHNDYQNTDLLKKYPFYKCLQCKDFVTTPEKIYIFEHYIEEIKTFKKNTLNYEESTICETLLQLLGVFYQKQLFMLNRNKEV</sequence>
<dbReference type="PATRIC" id="fig|1502.174.peg.777"/>
<evidence type="ECO:0000256" key="1">
    <source>
        <dbReference type="ARBA" id="ARBA00023172"/>
    </source>
</evidence>
<reference evidence="2 3" key="1">
    <citation type="submission" date="2016-01" db="EMBL/GenBank/DDBJ databases">
        <authorList>
            <person name="Oliw E.H."/>
        </authorList>
    </citation>
    <scope>NUCLEOTIDE SEQUENCE [LARGE SCALE GENOMIC DNA]</scope>
    <source>
        <strain evidence="2 3">MJR7757A</strain>
    </source>
</reference>
<dbReference type="RefSeq" id="WP_332831008.1">
    <property type="nucleotide sequence ID" value="NZ_JAXAXA010000003.1"/>
</dbReference>
<evidence type="ECO:0000313" key="3">
    <source>
        <dbReference type="Proteomes" id="UP000070646"/>
    </source>
</evidence>
<proteinExistence type="predicted"/>
<dbReference type="Proteomes" id="UP000070646">
    <property type="component" value="Unassembled WGS sequence"/>
</dbReference>
<dbReference type="AlphaFoldDB" id="A0A133NBX1"/>
<name>A0A133NBX1_CLOPF</name>
<protein>
    <submittedName>
        <fullName evidence="2">Site-specific recombinase, phage integrase family</fullName>
    </submittedName>
</protein>
<dbReference type="EMBL" id="LRPU01000026">
    <property type="protein sequence ID" value="KXA13770.1"/>
    <property type="molecule type" value="Genomic_DNA"/>
</dbReference>
<dbReference type="Gene3D" id="1.10.443.10">
    <property type="entry name" value="Intergrase catalytic core"/>
    <property type="match status" value="1"/>
</dbReference>
<organism evidence="2 3">
    <name type="scientific">Clostridium perfringens</name>
    <dbReference type="NCBI Taxonomy" id="1502"/>
    <lineage>
        <taxon>Bacteria</taxon>
        <taxon>Bacillati</taxon>
        <taxon>Bacillota</taxon>
        <taxon>Clostridia</taxon>
        <taxon>Eubacteriales</taxon>
        <taxon>Clostridiaceae</taxon>
        <taxon>Clostridium</taxon>
    </lineage>
</organism>
<dbReference type="GO" id="GO:0015074">
    <property type="term" value="P:DNA integration"/>
    <property type="evidence" value="ECO:0007669"/>
    <property type="project" value="InterPro"/>
</dbReference>
<comment type="caution">
    <text evidence="2">The sequence shown here is derived from an EMBL/GenBank/DDBJ whole genome shotgun (WGS) entry which is preliminary data.</text>
</comment>
<gene>
    <name evidence="2" type="ORF">HMPREF3222_00770</name>
</gene>
<evidence type="ECO:0000313" key="2">
    <source>
        <dbReference type="EMBL" id="KXA13770.1"/>
    </source>
</evidence>
<dbReference type="GO" id="GO:0003677">
    <property type="term" value="F:DNA binding"/>
    <property type="evidence" value="ECO:0007669"/>
    <property type="project" value="InterPro"/>
</dbReference>
<dbReference type="SUPFAM" id="SSF56349">
    <property type="entry name" value="DNA breaking-rejoining enzymes"/>
    <property type="match status" value="1"/>
</dbReference>
<accession>A0A133NBX1</accession>
<dbReference type="InterPro" id="IPR013762">
    <property type="entry name" value="Integrase-like_cat_sf"/>
</dbReference>
<dbReference type="InterPro" id="IPR011010">
    <property type="entry name" value="DNA_brk_join_enz"/>
</dbReference>
<dbReference type="GO" id="GO:0006310">
    <property type="term" value="P:DNA recombination"/>
    <property type="evidence" value="ECO:0007669"/>
    <property type="project" value="UniProtKB-KW"/>
</dbReference>